<gene>
    <name evidence="2" type="ORF">F7R03_32180</name>
</gene>
<proteinExistence type="predicted"/>
<feature type="compositionally biased region" description="Acidic residues" evidence="1">
    <location>
        <begin position="25"/>
        <end position="36"/>
    </location>
</feature>
<protein>
    <submittedName>
        <fullName evidence="2">Outer membrane protein assembly factor BamD</fullName>
    </submittedName>
</protein>
<accession>A0A6H9S1D8</accession>
<feature type="compositionally biased region" description="Basic and acidic residues" evidence="1">
    <location>
        <begin position="8"/>
        <end position="24"/>
    </location>
</feature>
<evidence type="ECO:0000313" key="2">
    <source>
        <dbReference type="EMBL" id="KAB0533567.1"/>
    </source>
</evidence>
<comment type="caution">
    <text evidence="2">The sequence shown here is derived from an EMBL/GenBank/DDBJ whole genome shotgun (WGS) entry which is preliminary data.</text>
</comment>
<dbReference type="AlphaFoldDB" id="A0A6H9S1D8"/>
<dbReference type="EMBL" id="VZPQ01000775">
    <property type="protein sequence ID" value="KAB0533567.1"/>
    <property type="molecule type" value="Genomic_DNA"/>
</dbReference>
<evidence type="ECO:0000256" key="1">
    <source>
        <dbReference type="SAM" id="MobiDB-lite"/>
    </source>
</evidence>
<evidence type="ECO:0000313" key="3">
    <source>
        <dbReference type="Proteomes" id="UP000423257"/>
    </source>
</evidence>
<name>A0A6H9S1D8_9PSED</name>
<sequence>QDVQRQFQDAKEAIPNELKPKDENGDVIEEEEPESESSDRSWFSHLTFGLFD</sequence>
<feature type="non-terminal residue" evidence="2">
    <location>
        <position position="1"/>
    </location>
</feature>
<feature type="region of interest" description="Disordered" evidence="1">
    <location>
        <begin position="1"/>
        <end position="52"/>
    </location>
</feature>
<reference evidence="2 3" key="1">
    <citation type="submission" date="2019-09" db="EMBL/GenBank/DDBJ databases">
        <title>Draft genome sequences of 48 bacterial type strains from the CCUG.</title>
        <authorList>
            <person name="Tunovic T."/>
            <person name="Pineiro-Iglesias B."/>
            <person name="Unosson C."/>
            <person name="Inganas E."/>
            <person name="Ohlen M."/>
            <person name="Cardew S."/>
            <person name="Jensie-Markopoulos S."/>
            <person name="Salva-Serra F."/>
            <person name="Jaen-Luchoro D."/>
            <person name="Karlsson R."/>
            <person name="Svensson-Stadler L."/>
            <person name="Chun J."/>
            <person name="Moore E."/>
        </authorList>
    </citation>
    <scope>NUCLEOTIDE SEQUENCE [LARGE SCALE GENOMIC DNA]</scope>
    <source>
        <strain evidence="2 3">CCUG 51524</strain>
    </source>
</reference>
<dbReference type="Proteomes" id="UP000423257">
    <property type="component" value="Unassembled WGS sequence"/>
</dbReference>
<organism evidence="2 3">
    <name type="scientific">Pseudomonas palleroniana</name>
    <dbReference type="NCBI Taxonomy" id="191390"/>
    <lineage>
        <taxon>Bacteria</taxon>
        <taxon>Pseudomonadati</taxon>
        <taxon>Pseudomonadota</taxon>
        <taxon>Gammaproteobacteria</taxon>
        <taxon>Pseudomonadales</taxon>
        <taxon>Pseudomonadaceae</taxon>
        <taxon>Pseudomonas</taxon>
    </lineage>
</organism>